<accession>A0A1H4KB70</accession>
<feature type="transmembrane region" description="Helical" evidence="1">
    <location>
        <begin position="347"/>
        <end position="367"/>
    </location>
</feature>
<dbReference type="Proteomes" id="UP000183750">
    <property type="component" value="Unassembled WGS sequence"/>
</dbReference>
<evidence type="ECO:0000256" key="1">
    <source>
        <dbReference type="SAM" id="Phobius"/>
    </source>
</evidence>
<feature type="transmembrane region" description="Helical" evidence="1">
    <location>
        <begin position="177"/>
        <end position="197"/>
    </location>
</feature>
<keyword evidence="1" id="KW-1133">Transmembrane helix</keyword>
<dbReference type="RefSeq" id="WP_245647480.1">
    <property type="nucleotide sequence ID" value="NZ_FNSQ01000005.1"/>
</dbReference>
<organism evidence="3 4">
    <name type="scientific">Microbacterium hydrocarbonoxydans</name>
    <dbReference type="NCBI Taxonomy" id="273678"/>
    <lineage>
        <taxon>Bacteria</taxon>
        <taxon>Bacillati</taxon>
        <taxon>Actinomycetota</taxon>
        <taxon>Actinomycetes</taxon>
        <taxon>Micrococcales</taxon>
        <taxon>Microbacteriaceae</taxon>
        <taxon>Microbacterium</taxon>
    </lineage>
</organism>
<feature type="transmembrane region" description="Helical" evidence="1">
    <location>
        <begin position="144"/>
        <end position="165"/>
    </location>
</feature>
<dbReference type="InterPro" id="IPR052529">
    <property type="entry name" value="Bact_Transport_Assoc"/>
</dbReference>
<dbReference type="PANTHER" id="PTHR30590">
    <property type="entry name" value="INNER MEMBRANE PROTEIN"/>
    <property type="match status" value="1"/>
</dbReference>
<dbReference type="PANTHER" id="PTHR30590:SF2">
    <property type="entry name" value="INNER MEMBRANE PROTEIN"/>
    <property type="match status" value="1"/>
</dbReference>
<feature type="transmembrane region" description="Helical" evidence="1">
    <location>
        <begin position="93"/>
        <end position="112"/>
    </location>
</feature>
<dbReference type="EMBL" id="FNSQ01000005">
    <property type="protein sequence ID" value="SEB55268.1"/>
    <property type="molecule type" value="Genomic_DNA"/>
</dbReference>
<evidence type="ECO:0000313" key="4">
    <source>
        <dbReference type="Proteomes" id="UP000183750"/>
    </source>
</evidence>
<keyword evidence="1" id="KW-0812">Transmembrane</keyword>
<dbReference type="Pfam" id="PF07786">
    <property type="entry name" value="HGSNAT_cat"/>
    <property type="match status" value="1"/>
</dbReference>
<evidence type="ECO:0000259" key="2">
    <source>
        <dbReference type="Pfam" id="PF07786"/>
    </source>
</evidence>
<dbReference type="AlphaFoldDB" id="A0A1H4KB70"/>
<evidence type="ECO:0000313" key="3">
    <source>
        <dbReference type="EMBL" id="SEB55268.1"/>
    </source>
</evidence>
<reference evidence="4" key="1">
    <citation type="submission" date="2016-10" db="EMBL/GenBank/DDBJ databases">
        <authorList>
            <person name="Varghese N."/>
            <person name="Submissions S."/>
        </authorList>
    </citation>
    <scope>NUCLEOTIDE SEQUENCE [LARGE SCALE GENOMIC DNA]</scope>
    <source>
        <strain evidence="4">DSM 16089</strain>
    </source>
</reference>
<feature type="transmembrane region" description="Helical" evidence="1">
    <location>
        <begin position="209"/>
        <end position="238"/>
    </location>
</feature>
<gene>
    <name evidence="3" type="ORF">SAMN04489807_1311</name>
</gene>
<feature type="transmembrane region" description="Helical" evidence="1">
    <location>
        <begin position="62"/>
        <end position="81"/>
    </location>
</feature>
<name>A0A1H4KB70_9MICO</name>
<dbReference type="InterPro" id="IPR012429">
    <property type="entry name" value="HGSNAT_cat"/>
</dbReference>
<feature type="transmembrane region" description="Helical" evidence="1">
    <location>
        <begin position="118"/>
        <end position="137"/>
    </location>
</feature>
<keyword evidence="1" id="KW-0472">Membrane</keyword>
<sequence length="399" mass="40955">MSTVSKVPPASRWLHEFGRAPRILGLDVARGLAILGMAGAHIGETVAFDPLDLSTWTDLVHGRSSILFAVLAGVSIALMTGRSSLPDPERMPSLRLQLVGRGAVIFVIGLALEMLNTPIAVILTLYGLLYVAVIPFLRWQPWKLLIAAGVLALAGPVVLALLAVLTLNPYGAGVSLVLYGSYPITAWLAFVFAGMALGRLRVERLETAAITFGAGVGLMIVGYGLGLIGAVSGIFSAIDSSSFEAGSGSASGWETYPQAVVAADPGGAVLRAIFGVDPHSGGTAEILGSGGFALAVIALCILASGPLRIVLLPLGALGSMPLSAYSAHVLSVALVGGPGGFFSSNAFWAATAICLLLVTTLWSILWGRGPLERLVGKAAAAMAAVPSGQPVITGRRVES</sequence>
<keyword evidence="4" id="KW-1185">Reference proteome</keyword>
<protein>
    <submittedName>
        <fullName evidence="3">Uncharacterized membrane protein YeiB</fullName>
    </submittedName>
</protein>
<proteinExistence type="predicted"/>
<feature type="domain" description="Heparan-alpha-glucosaminide N-acetyltransferase catalytic" evidence="2">
    <location>
        <begin position="22"/>
        <end position="207"/>
    </location>
</feature>
<feature type="transmembrane region" description="Helical" evidence="1">
    <location>
        <begin position="286"/>
        <end position="310"/>
    </location>
</feature>